<reference evidence="2" key="1">
    <citation type="submission" date="2020-07" db="EMBL/GenBank/DDBJ databases">
        <title>The High-quality genome of the commercially important snow crab, Chionoecetes opilio.</title>
        <authorList>
            <person name="Jeong J.-H."/>
            <person name="Ryu S."/>
        </authorList>
    </citation>
    <scope>NUCLEOTIDE SEQUENCE</scope>
    <source>
        <strain evidence="2">MADBK_172401_WGS</strain>
        <tissue evidence="2">Digestive gland</tissue>
    </source>
</reference>
<feature type="compositionally biased region" description="Polar residues" evidence="1">
    <location>
        <begin position="1"/>
        <end position="15"/>
    </location>
</feature>
<organism evidence="2 3">
    <name type="scientific">Chionoecetes opilio</name>
    <name type="common">Atlantic snow crab</name>
    <name type="synonym">Cancer opilio</name>
    <dbReference type="NCBI Taxonomy" id="41210"/>
    <lineage>
        <taxon>Eukaryota</taxon>
        <taxon>Metazoa</taxon>
        <taxon>Ecdysozoa</taxon>
        <taxon>Arthropoda</taxon>
        <taxon>Crustacea</taxon>
        <taxon>Multicrustacea</taxon>
        <taxon>Malacostraca</taxon>
        <taxon>Eumalacostraca</taxon>
        <taxon>Eucarida</taxon>
        <taxon>Decapoda</taxon>
        <taxon>Pleocyemata</taxon>
        <taxon>Brachyura</taxon>
        <taxon>Eubrachyura</taxon>
        <taxon>Majoidea</taxon>
        <taxon>Majidae</taxon>
        <taxon>Chionoecetes</taxon>
    </lineage>
</organism>
<protein>
    <submittedName>
        <fullName evidence="2">Uncharacterized protein</fullName>
    </submittedName>
</protein>
<name>A0A8J4YRE6_CHIOP</name>
<evidence type="ECO:0000313" key="3">
    <source>
        <dbReference type="Proteomes" id="UP000770661"/>
    </source>
</evidence>
<sequence>MENQATHRNLEQVSKTEGPEPPLATPWKPLWACFKEEQDSSPDQDEEDDFFKARLIDLIEIYCIFSLEGPRTHSYRGQPTLPAYLSQRNKLLEQAIEVAVSDKVLEEPRSQGSSSSGWNFELDAWMRSWT</sequence>
<gene>
    <name evidence="2" type="ORF">GWK47_030955</name>
</gene>
<comment type="caution">
    <text evidence="2">The sequence shown here is derived from an EMBL/GenBank/DDBJ whole genome shotgun (WGS) entry which is preliminary data.</text>
</comment>
<accession>A0A8J4YRE6</accession>
<dbReference type="Proteomes" id="UP000770661">
    <property type="component" value="Unassembled WGS sequence"/>
</dbReference>
<evidence type="ECO:0000313" key="2">
    <source>
        <dbReference type="EMBL" id="KAG0729129.1"/>
    </source>
</evidence>
<feature type="region of interest" description="Disordered" evidence="1">
    <location>
        <begin position="1"/>
        <end position="27"/>
    </location>
</feature>
<proteinExistence type="predicted"/>
<dbReference type="EMBL" id="JACEEZ010001510">
    <property type="protein sequence ID" value="KAG0729129.1"/>
    <property type="molecule type" value="Genomic_DNA"/>
</dbReference>
<evidence type="ECO:0000256" key="1">
    <source>
        <dbReference type="SAM" id="MobiDB-lite"/>
    </source>
</evidence>
<keyword evidence="3" id="KW-1185">Reference proteome</keyword>
<dbReference type="AlphaFoldDB" id="A0A8J4YRE6"/>